<evidence type="ECO:0000256" key="5">
    <source>
        <dbReference type="ARBA" id="ARBA00022679"/>
    </source>
</evidence>
<evidence type="ECO:0000256" key="7">
    <source>
        <dbReference type="ARBA" id="ARBA00022777"/>
    </source>
</evidence>
<feature type="domain" description="Histidine kinase" evidence="12">
    <location>
        <begin position="237"/>
        <end position="450"/>
    </location>
</feature>
<evidence type="ECO:0000256" key="3">
    <source>
        <dbReference type="ARBA" id="ARBA00012438"/>
    </source>
</evidence>
<dbReference type="CDD" id="cd00075">
    <property type="entry name" value="HATPase"/>
    <property type="match status" value="1"/>
</dbReference>
<dbReference type="SUPFAM" id="SSF158472">
    <property type="entry name" value="HAMP domain-like"/>
    <property type="match status" value="1"/>
</dbReference>
<dbReference type="SMART" id="SM00304">
    <property type="entry name" value="HAMP"/>
    <property type="match status" value="1"/>
</dbReference>
<keyword evidence="7" id="KW-0418">Kinase</keyword>
<dbReference type="InterPro" id="IPR003660">
    <property type="entry name" value="HAMP_dom"/>
</dbReference>
<comment type="caution">
    <text evidence="14">The sequence shown here is derived from an EMBL/GenBank/DDBJ whole genome shotgun (WGS) entry which is preliminary data.</text>
</comment>
<evidence type="ECO:0000256" key="4">
    <source>
        <dbReference type="ARBA" id="ARBA00022553"/>
    </source>
</evidence>
<keyword evidence="15" id="KW-1185">Reference proteome</keyword>
<dbReference type="EMBL" id="BAAAEU010000007">
    <property type="protein sequence ID" value="GAA0713814.1"/>
    <property type="molecule type" value="Genomic_DNA"/>
</dbReference>
<protein>
    <recommendedName>
        <fullName evidence="3">histidine kinase</fullName>
        <ecNumber evidence="3">2.7.13.3</ecNumber>
    </recommendedName>
</protein>
<dbReference type="SMART" id="SM00387">
    <property type="entry name" value="HATPase_c"/>
    <property type="match status" value="1"/>
</dbReference>
<evidence type="ECO:0000256" key="10">
    <source>
        <dbReference type="ARBA" id="ARBA00023136"/>
    </source>
</evidence>
<feature type="transmembrane region" description="Helical" evidence="11">
    <location>
        <begin position="151"/>
        <end position="174"/>
    </location>
</feature>
<organism evidence="14 15">
    <name type="scientific">Dokdonella soli</name>
    <dbReference type="NCBI Taxonomy" id="529810"/>
    <lineage>
        <taxon>Bacteria</taxon>
        <taxon>Pseudomonadati</taxon>
        <taxon>Pseudomonadota</taxon>
        <taxon>Gammaproteobacteria</taxon>
        <taxon>Lysobacterales</taxon>
        <taxon>Rhodanobacteraceae</taxon>
        <taxon>Dokdonella</taxon>
    </lineage>
</organism>
<dbReference type="PANTHER" id="PTHR45436:SF5">
    <property type="entry name" value="SENSOR HISTIDINE KINASE TRCS"/>
    <property type="match status" value="1"/>
</dbReference>
<dbReference type="PROSITE" id="PS50109">
    <property type="entry name" value="HIS_KIN"/>
    <property type="match status" value="1"/>
</dbReference>
<dbReference type="SUPFAM" id="SSF55874">
    <property type="entry name" value="ATPase domain of HSP90 chaperone/DNA topoisomerase II/histidine kinase"/>
    <property type="match status" value="1"/>
</dbReference>
<dbReference type="Pfam" id="PF02518">
    <property type="entry name" value="HATPase_c"/>
    <property type="match status" value="1"/>
</dbReference>
<dbReference type="InterPro" id="IPR004358">
    <property type="entry name" value="Sig_transdc_His_kin-like_C"/>
</dbReference>
<evidence type="ECO:0000256" key="11">
    <source>
        <dbReference type="SAM" id="Phobius"/>
    </source>
</evidence>
<dbReference type="InterPro" id="IPR036097">
    <property type="entry name" value="HisK_dim/P_sf"/>
</dbReference>
<dbReference type="InterPro" id="IPR036890">
    <property type="entry name" value="HATPase_C_sf"/>
</dbReference>
<evidence type="ECO:0000256" key="6">
    <source>
        <dbReference type="ARBA" id="ARBA00022692"/>
    </source>
</evidence>
<dbReference type="PRINTS" id="PR00344">
    <property type="entry name" value="BCTRLSENSOR"/>
</dbReference>
<dbReference type="InterPro" id="IPR003661">
    <property type="entry name" value="HisK_dim/P_dom"/>
</dbReference>
<comment type="catalytic activity">
    <reaction evidence="1">
        <text>ATP + protein L-histidine = ADP + protein N-phospho-L-histidine.</text>
        <dbReference type="EC" id="2.7.13.3"/>
    </reaction>
</comment>
<dbReference type="InterPro" id="IPR003594">
    <property type="entry name" value="HATPase_dom"/>
</dbReference>
<reference evidence="15" key="1">
    <citation type="journal article" date="2019" name="Int. J. Syst. Evol. Microbiol.">
        <title>The Global Catalogue of Microorganisms (GCM) 10K type strain sequencing project: providing services to taxonomists for standard genome sequencing and annotation.</title>
        <authorList>
            <consortium name="The Broad Institute Genomics Platform"/>
            <consortium name="The Broad Institute Genome Sequencing Center for Infectious Disease"/>
            <person name="Wu L."/>
            <person name="Ma J."/>
        </authorList>
    </citation>
    <scope>NUCLEOTIDE SEQUENCE [LARGE SCALE GENOMIC DNA]</scope>
    <source>
        <strain evidence="15">JCM 15421</strain>
    </source>
</reference>
<proteinExistence type="predicted"/>
<dbReference type="PROSITE" id="PS50885">
    <property type="entry name" value="HAMP"/>
    <property type="match status" value="1"/>
</dbReference>
<dbReference type="Pfam" id="PF00672">
    <property type="entry name" value="HAMP"/>
    <property type="match status" value="1"/>
</dbReference>
<dbReference type="Pfam" id="PF00512">
    <property type="entry name" value="HisKA"/>
    <property type="match status" value="1"/>
</dbReference>
<keyword evidence="8 11" id="KW-1133">Transmembrane helix</keyword>
<keyword evidence="4" id="KW-0597">Phosphoprotein</keyword>
<dbReference type="CDD" id="cd00082">
    <property type="entry name" value="HisKA"/>
    <property type="match status" value="1"/>
</dbReference>
<gene>
    <name evidence="14" type="ORF">GCM10009105_17590</name>
</gene>
<sequence>MIRSIGARLATWYALAATVTLACLFVAGYRLLENRLMHGLDLLNASEFTQIKAHLGNDFGQLDLRSIDQRIRETTEYASVLFYINVHNPKTNMLFYSTNLKGVPIPDVPGEHIYDAELAGVGRVRVGEFILGGLDVVIATPSAQIDTVMQGYVEVCAALLVAMLLASLAIGYGLSRFALRPIRLISGTALRIGSDNLSERIPVSSVHDEVSDLARLLNAMFDRLELSFNQIRRFSADASHELKTPLSLVRLHAEKLLFDGPLLPEQEDGLQIQLEELARLDKIIDQLLFLSRAEANAIRLDLMAHNPAIFLRGFVQDAGALVEHQGLHFEFSHQGSGKIRFDGKWIRQVLLNLIANAIKVSPPQGTITLSSVLAEGVWRVGVEDQGPGLAANQCEQIFERFVRLTASGGRDDKGSGLGLSICRSIVGLHGGRIFAQNANGHSGLRVTFEI</sequence>
<evidence type="ECO:0000259" key="12">
    <source>
        <dbReference type="PROSITE" id="PS50109"/>
    </source>
</evidence>
<dbReference type="InterPro" id="IPR050428">
    <property type="entry name" value="TCS_sensor_his_kinase"/>
</dbReference>
<dbReference type="EC" id="2.7.13.3" evidence="3"/>
<dbReference type="Gene3D" id="1.10.287.130">
    <property type="match status" value="1"/>
</dbReference>
<dbReference type="Proteomes" id="UP001501523">
    <property type="component" value="Unassembled WGS sequence"/>
</dbReference>
<dbReference type="PROSITE" id="PS51257">
    <property type="entry name" value="PROKAR_LIPOPROTEIN"/>
    <property type="match status" value="1"/>
</dbReference>
<dbReference type="SMART" id="SM00388">
    <property type="entry name" value="HisKA"/>
    <property type="match status" value="1"/>
</dbReference>
<feature type="domain" description="HAMP" evidence="13">
    <location>
        <begin position="176"/>
        <end position="229"/>
    </location>
</feature>
<comment type="subcellular location">
    <subcellularLocation>
        <location evidence="2">Membrane</location>
    </subcellularLocation>
</comment>
<evidence type="ECO:0000259" key="13">
    <source>
        <dbReference type="PROSITE" id="PS50885"/>
    </source>
</evidence>
<accession>A0ABP3TRW2</accession>
<evidence type="ECO:0000256" key="1">
    <source>
        <dbReference type="ARBA" id="ARBA00000085"/>
    </source>
</evidence>
<dbReference type="SUPFAM" id="SSF47384">
    <property type="entry name" value="Homodimeric domain of signal transducing histidine kinase"/>
    <property type="match status" value="1"/>
</dbReference>
<evidence type="ECO:0000256" key="2">
    <source>
        <dbReference type="ARBA" id="ARBA00004370"/>
    </source>
</evidence>
<keyword evidence="6 11" id="KW-0812">Transmembrane</keyword>
<dbReference type="CDD" id="cd06225">
    <property type="entry name" value="HAMP"/>
    <property type="match status" value="1"/>
</dbReference>
<keyword evidence="5" id="KW-0808">Transferase</keyword>
<evidence type="ECO:0000256" key="8">
    <source>
        <dbReference type="ARBA" id="ARBA00022989"/>
    </source>
</evidence>
<dbReference type="Gene3D" id="6.10.340.10">
    <property type="match status" value="1"/>
</dbReference>
<dbReference type="Gene3D" id="3.30.565.10">
    <property type="entry name" value="Histidine kinase-like ATPase, C-terminal domain"/>
    <property type="match status" value="1"/>
</dbReference>
<evidence type="ECO:0000313" key="15">
    <source>
        <dbReference type="Proteomes" id="UP001501523"/>
    </source>
</evidence>
<evidence type="ECO:0000256" key="9">
    <source>
        <dbReference type="ARBA" id="ARBA00023012"/>
    </source>
</evidence>
<name>A0ABP3TRW2_9GAMM</name>
<dbReference type="InterPro" id="IPR005467">
    <property type="entry name" value="His_kinase_dom"/>
</dbReference>
<feature type="transmembrane region" description="Helical" evidence="11">
    <location>
        <begin position="12"/>
        <end position="32"/>
    </location>
</feature>
<keyword evidence="9" id="KW-0902">Two-component regulatory system</keyword>
<evidence type="ECO:0000313" key="14">
    <source>
        <dbReference type="EMBL" id="GAA0713814.1"/>
    </source>
</evidence>
<dbReference type="PANTHER" id="PTHR45436">
    <property type="entry name" value="SENSOR HISTIDINE KINASE YKOH"/>
    <property type="match status" value="1"/>
</dbReference>
<keyword evidence="10 11" id="KW-0472">Membrane</keyword>